<dbReference type="SMART" id="SM01094">
    <property type="entry name" value="CpcD"/>
    <property type="match status" value="1"/>
</dbReference>
<evidence type="ECO:0000259" key="9">
    <source>
        <dbReference type="PROSITE" id="PS51441"/>
    </source>
</evidence>
<organism evidence="10 11">
    <name type="scientific">Limnospira platensis NIES-46</name>
    <dbReference type="NCBI Taxonomy" id="1236695"/>
    <lineage>
        <taxon>Bacteria</taxon>
        <taxon>Bacillati</taxon>
        <taxon>Cyanobacteriota</taxon>
        <taxon>Cyanophyceae</taxon>
        <taxon>Oscillatoriophycideae</taxon>
        <taxon>Oscillatoriales</taxon>
        <taxon>Sirenicapillariaceae</taxon>
        <taxon>Limnospira</taxon>
    </lineage>
</organism>
<accession>A0A5M3T3Z1</accession>
<keyword evidence="6" id="KW-0793">Thylakoid</keyword>
<sequence>MLGYISAGKMGSSPSGARFFKYEVVGIRQNDETDKSEYQIRSSGSQFVIVPYNRMNQEMQRINRMGGKIVSIEPMTTDNTVSEAEGE</sequence>
<evidence type="ECO:0000313" key="10">
    <source>
        <dbReference type="EMBL" id="GCE92698.1"/>
    </source>
</evidence>
<dbReference type="Pfam" id="PF01383">
    <property type="entry name" value="CpcD"/>
    <property type="match status" value="1"/>
</dbReference>
<evidence type="ECO:0000256" key="1">
    <source>
        <dbReference type="ARBA" id="ARBA00004445"/>
    </source>
</evidence>
<keyword evidence="11" id="KW-1185">Reference proteome</keyword>
<evidence type="ECO:0000256" key="2">
    <source>
        <dbReference type="ARBA" id="ARBA00005304"/>
    </source>
</evidence>
<dbReference type="RefSeq" id="WP_014274985.1">
    <property type="nucleotide sequence ID" value="NZ_BIMW01000034.1"/>
</dbReference>
<evidence type="ECO:0000256" key="5">
    <source>
        <dbReference type="ARBA" id="ARBA00022738"/>
    </source>
</evidence>
<dbReference type="Proteomes" id="UP000326169">
    <property type="component" value="Unassembled WGS sequence"/>
</dbReference>
<reference evidence="10 11" key="1">
    <citation type="journal article" date="2019" name="J Genomics">
        <title>The Draft Genome of a Hydrogen-producing Cyanobacterium, Arthrospira platensis NIES-46.</title>
        <authorList>
            <person name="Suzuki S."/>
            <person name="Yamaguchi H."/>
            <person name="Kawachi M."/>
        </authorList>
    </citation>
    <scope>NUCLEOTIDE SEQUENCE [LARGE SCALE GENOMIC DNA]</scope>
    <source>
        <strain evidence="10 11">NIES-46</strain>
    </source>
</reference>
<evidence type="ECO:0000256" key="7">
    <source>
        <dbReference type="ARBA" id="ARBA00023136"/>
    </source>
</evidence>
<dbReference type="PROSITE" id="PS51441">
    <property type="entry name" value="CPCD_LIKE"/>
    <property type="match status" value="1"/>
</dbReference>
<keyword evidence="3" id="KW-0602">Photosynthesis</keyword>
<dbReference type="InterPro" id="IPR011064">
    <property type="entry name" value="Allophyco_linker_chain"/>
</dbReference>
<evidence type="ECO:0000256" key="3">
    <source>
        <dbReference type="ARBA" id="ARBA00022531"/>
    </source>
</evidence>
<keyword evidence="4" id="KW-0042">Antenna complex</keyword>
<comment type="subcellular location">
    <subcellularLocation>
        <location evidence="1">Cellular thylakoid membrane</location>
        <topology evidence="1">Peripheral membrane protein</topology>
        <orientation evidence="1">Cytoplasmic side</orientation>
    </subcellularLocation>
</comment>
<feature type="domain" description="CpcD-like" evidence="9">
    <location>
        <begin position="17"/>
        <end position="75"/>
    </location>
</feature>
<protein>
    <submittedName>
        <fullName evidence="10">Phycocyanin associated linker protein</fullName>
    </submittedName>
</protein>
<comment type="caution">
    <text evidence="10">The sequence shown here is derived from an EMBL/GenBank/DDBJ whole genome shotgun (WGS) entry which is preliminary data.</text>
</comment>
<evidence type="ECO:0000313" key="11">
    <source>
        <dbReference type="Proteomes" id="UP000326169"/>
    </source>
</evidence>
<evidence type="ECO:0000256" key="8">
    <source>
        <dbReference type="PROSITE-ProRule" id="PRU00771"/>
    </source>
</evidence>
<dbReference type="GeneID" id="301681672"/>
<evidence type="ECO:0000256" key="4">
    <source>
        <dbReference type="ARBA" id="ARBA00022549"/>
    </source>
</evidence>
<keyword evidence="7" id="KW-0472">Membrane</keyword>
<dbReference type="EMBL" id="BIMW01000034">
    <property type="protein sequence ID" value="GCE92698.1"/>
    <property type="molecule type" value="Genomic_DNA"/>
</dbReference>
<comment type="similarity">
    <text evidence="2">Belongs to the phycobilisome linker protein family.</text>
</comment>
<gene>
    <name evidence="10" type="primary">cpcD</name>
    <name evidence="10" type="ORF">NIES46_07390</name>
</gene>
<dbReference type="InterPro" id="IPR008213">
    <property type="entry name" value="CpcD-like_dom"/>
</dbReference>
<name>A0A5M3T3Z1_LIMPL</name>
<evidence type="ECO:0000256" key="6">
    <source>
        <dbReference type="ARBA" id="ARBA00023078"/>
    </source>
</evidence>
<proteinExistence type="inferred from homology"/>
<dbReference type="SUPFAM" id="SSF54580">
    <property type="entry name" value="Allophycocyanin linker chain (domain)"/>
    <property type="match status" value="1"/>
</dbReference>
<keyword evidence="5 8" id="KW-0605">Phycobilisome</keyword>